<gene>
    <name evidence="2" type="ORF">PVK37_18650</name>
</gene>
<dbReference type="Proteomes" id="UP001219605">
    <property type="component" value="Chromosome"/>
</dbReference>
<evidence type="ECO:0000313" key="2">
    <source>
        <dbReference type="EMBL" id="WDZ82501.1"/>
    </source>
</evidence>
<dbReference type="EMBL" id="CP118615">
    <property type="protein sequence ID" value="WDZ82501.1"/>
    <property type="molecule type" value="Genomic_DNA"/>
</dbReference>
<evidence type="ECO:0000256" key="1">
    <source>
        <dbReference type="SAM" id="MobiDB-lite"/>
    </source>
</evidence>
<keyword evidence="3" id="KW-1185">Reference proteome</keyword>
<feature type="region of interest" description="Disordered" evidence="1">
    <location>
        <begin position="65"/>
        <end position="115"/>
    </location>
</feature>
<name>A0ABY7ZIA1_9ACTN</name>
<dbReference type="RefSeq" id="WP_275028751.1">
    <property type="nucleotide sequence ID" value="NZ_CP118615.1"/>
</dbReference>
<accession>A0ABY7ZIA1</accession>
<protein>
    <recommendedName>
        <fullName evidence="4">DivIVA domain-containing protein</fullName>
    </recommendedName>
</protein>
<evidence type="ECO:0000313" key="3">
    <source>
        <dbReference type="Proteomes" id="UP001219605"/>
    </source>
</evidence>
<organism evidence="2 3">
    <name type="scientific">Micromonospora cathayae</name>
    <dbReference type="NCBI Taxonomy" id="3028804"/>
    <lineage>
        <taxon>Bacteria</taxon>
        <taxon>Bacillati</taxon>
        <taxon>Actinomycetota</taxon>
        <taxon>Actinomycetes</taxon>
        <taxon>Micromonosporales</taxon>
        <taxon>Micromonosporaceae</taxon>
        <taxon>Micromonospora</taxon>
    </lineage>
</organism>
<evidence type="ECO:0008006" key="4">
    <source>
        <dbReference type="Google" id="ProtNLM"/>
    </source>
</evidence>
<sequence>MRFSVVEMGYDQRQVDSCLDDLSARLAELAARAAGAGVLGDVGWEQFRDEVVRLRDLVDARRPDVVPVPVDTPTAAAAPPVTGRGAPPIATALPPTTAVPPIATSPPTTVTSPPTTAATSLPIATTLPMTAGGATGGVRGR</sequence>
<reference evidence="2 3" key="1">
    <citation type="submission" date="2023-02" db="EMBL/GenBank/DDBJ databases">
        <authorList>
            <person name="Mo P."/>
        </authorList>
    </citation>
    <scope>NUCLEOTIDE SEQUENCE [LARGE SCALE GENOMIC DNA]</scope>
    <source>
        <strain evidence="2 3">HUAS 3</strain>
    </source>
</reference>
<proteinExistence type="predicted"/>